<dbReference type="AlphaFoldDB" id="A0A0B2VLJ1"/>
<keyword evidence="2" id="KW-1185">Reference proteome</keyword>
<comment type="caution">
    <text evidence="1">The sequence shown here is derived from an EMBL/GenBank/DDBJ whole genome shotgun (WGS) entry which is preliminary data.</text>
</comment>
<sequence length="144" mass="16103">MLPLFAPMKTPIDSPGKIKKVLNGRDVEPAAESAGIGKHDKTKNSSILTKMLCIGQIGTLYASKVVRANRDTSWLKCLFSLPTVQSPSSEDHCTSVCNRFLSKTIADTRTMIFYDRQYNPRLVKIIARVFAIVFSQKRLQTLVQ</sequence>
<name>A0A0B2VLJ1_TOXCA</name>
<dbReference type="EMBL" id="JPKZ01001349">
    <property type="protein sequence ID" value="KHN82483.1"/>
    <property type="molecule type" value="Genomic_DNA"/>
</dbReference>
<evidence type="ECO:0000313" key="2">
    <source>
        <dbReference type="Proteomes" id="UP000031036"/>
    </source>
</evidence>
<dbReference type="Proteomes" id="UP000031036">
    <property type="component" value="Unassembled WGS sequence"/>
</dbReference>
<organism evidence="1 2">
    <name type="scientific">Toxocara canis</name>
    <name type="common">Canine roundworm</name>
    <dbReference type="NCBI Taxonomy" id="6265"/>
    <lineage>
        <taxon>Eukaryota</taxon>
        <taxon>Metazoa</taxon>
        <taxon>Ecdysozoa</taxon>
        <taxon>Nematoda</taxon>
        <taxon>Chromadorea</taxon>
        <taxon>Rhabditida</taxon>
        <taxon>Spirurina</taxon>
        <taxon>Ascaridomorpha</taxon>
        <taxon>Ascaridoidea</taxon>
        <taxon>Toxocaridae</taxon>
        <taxon>Toxocara</taxon>
    </lineage>
</organism>
<accession>A0A0B2VLJ1</accession>
<proteinExistence type="predicted"/>
<evidence type="ECO:0000313" key="1">
    <source>
        <dbReference type="EMBL" id="KHN82483.1"/>
    </source>
</evidence>
<reference evidence="1 2" key="1">
    <citation type="submission" date="2014-11" db="EMBL/GenBank/DDBJ databases">
        <title>Genetic blueprint of the zoonotic pathogen Toxocara canis.</title>
        <authorList>
            <person name="Zhu X.-Q."/>
            <person name="Korhonen P.K."/>
            <person name="Cai H."/>
            <person name="Young N.D."/>
            <person name="Nejsum P."/>
            <person name="von Samson-Himmelstjerna G."/>
            <person name="Boag P.R."/>
            <person name="Tan P."/>
            <person name="Li Q."/>
            <person name="Min J."/>
            <person name="Yang Y."/>
            <person name="Wang X."/>
            <person name="Fang X."/>
            <person name="Hall R.S."/>
            <person name="Hofmann A."/>
            <person name="Sternberg P.W."/>
            <person name="Jex A.R."/>
            <person name="Gasser R.B."/>
        </authorList>
    </citation>
    <scope>NUCLEOTIDE SEQUENCE [LARGE SCALE GENOMIC DNA]</scope>
    <source>
        <strain evidence="1">PN_DK_2014</strain>
    </source>
</reference>
<protein>
    <submittedName>
        <fullName evidence="1">Uncharacterized protein</fullName>
    </submittedName>
</protein>
<gene>
    <name evidence="1" type="ORF">Tcan_15718</name>
</gene>